<dbReference type="Pfam" id="PF02830">
    <property type="entry name" value="V4R"/>
    <property type="match status" value="1"/>
</dbReference>
<feature type="compositionally biased region" description="Basic and acidic residues" evidence="7">
    <location>
        <begin position="1"/>
        <end position="10"/>
    </location>
</feature>
<dbReference type="PROSITE" id="PS00675">
    <property type="entry name" value="SIGMA54_INTERACT_1"/>
    <property type="match status" value="1"/>
</dbReference>
<dbReference type="PANTHER" id="PTHR32071:SF117">
    <property type="entry name" value="PTS-DEPENDENT DIHYDROXYACETONE KINASE OPERON REGULATORY PROTEIN-RELATED"/>
    <property type="match status" value="1"/>
</dbReference>
<gene>
    <name evidence="9" type="ORF">BDI24065_04285</name>
</gene>
<dbReference type="GO" id="GO:0043565">
    <property type="term" value="F:sequence-specific DNA binding"/>
    <property type="evidence" value="ECO:0007669"/>
    <property type="project" value="InterPro"/>
</dbReference>
<dbReference type="FunFam" id="1.10.8.60:FF:000014">
    <property type="entry name" value="DNA-binding transcriptional regulator NtrC"/>
    <property type="match status" value="1"/>
</dbReference>
<dbReference type="GO" id="GO:0006355">
    <property type="term" value="P:regulation of DNA-templated transcription"/>
    <property type="evidence" value="ECO:0007669"/>
    <property type="project" value="InterPro"/>
</dbReference>
<dbReference type="PROSITE" id="PS00688">
    <property type="entry name" value="SIGMA54_INTERACT_3"/>
    <property type="match status" value="1"/>
</dbReference>
<dbReference type="SUPFAM" id="SSF111126">
    <property type="entry name" value="Ligand-binding domain in the NO signalling and Golgi transport"/>
    <property type="match status" value="1"/>
</dbReference>
<dbReference type="RefSeq" id="WP_239007158.1">
    <property type="nucleotide sequence ID" value="NZ_CABVPN010000021.1"/>
</dbReference>
<dbReference type="InterPro" id="IPR024096">
    <property type="entry name" value="NO_sig/Golgi_transp_ligand-bd"/>
</dbReference>
<dbReference type="Pfam" id="PF02954">
    <property type="entry name" value="HTH_8"/>
    <property type="match status" value="1"/>
</dbReference>
<dbReference type="SUPFAM" id="SSF46689">
    <property type="entry name" value="Homeodomain-like"/>
    <property type="match status" value="1"/>
</dbReference>
<dbReference type="InterPro" id="IPR027417">
    <property type="entry name" value="P-loop_NTPase"/>
</dbReference>
<dbReference type="InterPro" id="IPR004096">
    <property type="entry name" value="V4R"/>
</dbReference>
<evidence type="ECO:0000313" key="9">
    <source>
        <dbReference type="EMBL" id="VWB89144.1"/>
    </source>
</evidence>
<sequence>MSRSEMHDGKPGSAPRHRAGHSPRDAGHPEIRVPAIHDLAKRLRFAPQQGRIWLDDQRMMLMHISSFGALRQELIESLGKETARGLITRIGYQAGTHDAAMARKVRAGFNTYDDFLAGPQLVSLEGIVHCEPIALDIDVERGHYFGDFYLIDSSEAEAHIASYGIGNDAVCWMLIGYACGYTSSFMGRPILWREIECRGMGHAKCRVVGKPVEEWDDPQDDLRFLQIGDFVKWSLEPQTMPPAASRIAERIARAPENSFGVVGISAGFNTVCHMVNKVAPTEATVLFLGESGVGKEVFANNLHRLSKRAEKPFVAVNCASIPEHLMESELFGVERGGYTGATSSRPGRFERADGGTLFLDEIGTLSFTAQGKLLRALQQGELERVGDTRTRKIDVRVIAATNVNLREAVKAGQFREDLFFRLNVFPIQVPPLRERRDDIPLMMNWFLQRLAKKHDKHITGFRERAVDAMFNYDWPGNVRELENMIERAVILAEDGGALDLCHLFTTGEEIDVSSFILKRSGNIALMDEPVETALAPASTGPGARPGLAETEVAMLRAAIAEANGNLSLAARVLGISRPTLAYRLRKYGIAAE</sequence>
<evidence type="ECO:0000256" key="2">
    <source>
        <dbReference type="ARBA" id="ARBA00022840"/>
    </source>
</evidence>
<keyword evidence="10" id="KW-1185">Reference proteome</keyword>
<accession>A0A6P2MTH4</accession>
<evidence type="ECO:0000256" key="7">
    <source>
        <dbReference type="SAM" id="MobiDB-lite"/>
    </source>
</evidence>
<keyword evidence="3" id="KW-0805">Transcription regulation</keyword>
<dbReference type="GeneID" id="93029355"/>
<dbReference type="PRINTS" id="PR01590">
    <property type="entry name" value="HTHFIS"/>
</dbReference>
<dbReference type="InterPro" id="IPR010523">
    <property type="entry name" value="XylR_N"/>
</dbReference>
<dbReference type="Pfam" id="PF00158">
    <property type="entry name" value="Sigma54_activat"/>
    <property type="match status" value="1"/>
</dbReference>
<keyword evidence="1" id="KW-0547">Nucleotide-binding</keyword>
<feature type="compositionally biased region" description="Basic and acidic residues" evidence="7">
    <location>
        <begin position="22"/>
        <end position="31"/>
    </location>
</feature>
<dbReference type="InterPro" id="IPR025943">
    <property type="entry name" value="Sigma_54_int_dom_ATP-bd_2"/>
</dbReference>
<evidence type="ECO:0000256" key="3">
    <source>
        <dbReference type="ARBA" id="ARBA00023015"/>
    </source>
</evidence>
<dbReference type="Proteomes" id="UP000494125">
    <property type="component" value="Unassembled WGS sequence"/>
</dbReference>
<keyword evidence="4" id="KW-0238">DNA-binding</keyword>
<dbReference type="AlphaFoldDB" id="A0A6P2MTH4"/>
<dbReference type="Gene3D" id="3.30.1380.20">
    <property type="entry name" value="Trafficking protein particle complex subunit 3"/>
    <property type="match status" value="1"/>
</dbReference>
<dbReference type="InterPro" id="IPR025944">
    <property type="entry name" value="Sigma_54_int_dom_CS"/>
</dbReference>
<dbReference type="SUPFAM" id="SSF52540">
    <property type="entry name" value="P-loop containing nucleoside triphosphate hydrolases"/>
    <property type="match status" value="1"/>
</dbReference>
<evidence type="ECO:0000256" key="1">
    <source>
        <dbReference type="ARBA" id="ARBA00022741"/>
    </source>
</evidence>
<dbReference type="InterPro" id="IPR009057">
    <property type="entry name" value="Homeodomain-like_sf"/>
</dbReference>
<dbReference type="Gene3D" id="3.40.50.300">
    <property type="entry name" value="P-loop containing nucleotide triphosphate hydrolases"/>
    <property type="match status" value="1"/>
</dbReference>
<dbReference type="Gene3D" id="1.10.8.60">
    <property type="match status" value="1"/>
</dbReference>
<dbReference type="Pfam" id="PF25601">
    <property type="entry name" value="AAA_lid_14"/>
    <property type="match status" value="1"/>
</dbReference>
<dbReference type="PROSITE" id="PS00676">
    <property type="entry name" value="SIGMA54_INTERACT_2"/>
    <property type="match status" value="1"/>
</dbReference>
<proteinExistence type="predicted"/>
<dbReference type="InterPro" id="IPR002197">
    <property type="entry name" value="HTH_Fis"/>
</dbReference>
<organism evidence="9 10">
    <name type="scientific">Burkholderia diffusa</name>
    <dbReference type="NCBI Taxonomy" id="488732"/>
    <lineage>
        <taxon>Bacteria</taxon>
        <taxon>Pseudomonadati</taxon>
        <taxon>Pseudomonadota</taxon>
        <taxon>Betaproteobacteria</taxon>
        <taxon>Burkholderiales</taxon>
        <taxon>Burkholderiaceae</taxon>
        <taxon>Burkholderia</taxon>
        <taxon>Burkholderia cepacia complex</taxon>
    </lineage>
</organism>
<keyword evidence="6" id="KW-0804">Transcription</keyword>
<dbReference type="Pfam" id="PF06505">
    <property type="entry name" value="XylR_N"/>
    <property type="match status" value="1"/>
</dbReference>
<dbReference type="PANTHER" id="PTHR32071">
    <property type="entry name" value="TRANSCRIPTIONAL REGULATORY PROTEIN"/>
    <property type="match status" value="1"/>
</dbReference>
<dbReference type="FunFam" id="3.40.50.300:FF:000006">
    <property type="entry name" value="DNA-binding transcriptional regulator NtrC"/>
    <property type="match status" value="1"/>
</dbReference>
<evidence type="ECO:0000313" key="10">
    <source>
        <dbReference type="Proteomes" id="UP000494125"/>
    </source>
</evidence>
<name>A0A6P2MTH4_9BURK</name>
<dbReference type="SMART" id="SM00989">
    <property type="entry name" value="V4R"/>
    <property type="match status" value="1"/>
</dbReference>
<evidence type="ECO:0000256" key="4">
    <source>
        <dbReference type="ARBA" id="ARBA00023125"/>
    </source>
</evidence>
<dbReference type="Gene3D" id="1.10.10.60">
    <property type="entry name" value="Homeodomain-like"/>
    <property type="match status" value="1"/>
</dbReference>
<protein>
    <submittedName>
        <fullName evidence="9">Sigma-54 dependent transcription regulator</fullName>
    </submittedName>
</protein>
<feature type="domain" description="Sigma-54 factor interaction" evidence="8">
    <location>
        <begin position="261"/>
        <end position="490"/>
    </location>
</feature>
<evidence type="ECO:0000256" key="5">
    <source>
        <dbReference type="ARBA" id="ARBA00023159"/>
    </source>
</evidence>
<keyword evidence="2" id="KW-0067">ATP-binding</keyword>
<dbReference type="InterPro" id="IPR058031">
    <property type="entry name" value="AAA_lid_NorR"/>
</dbReference>
<dbReference type="EMBL" id="CABVPN010000021">
    <property type="protein sequence ID" value="VWB89144.1"/>
    <property type="molecule type" value="Genomic_DNA"/>
</dbReference>
<keyword evidence="5" id="KW-0010">Activator</keyword>
<evidence type="ECO:0000256" key="6">
    <source>
        <dbReference type="ARBA" id="ARBA00023163"/>
    </source>
</evidence>
<feature type="region of interest" description="Disordered" evidence="7">
    <location>
        <begin position="1"/>
        <end position="31"/>
    </location>
</feature>
<dbReference type="InterPro" id="IPR003593">
    <property type="entry name" value="AAA+_ATPase"/>
</dbReference>
<dbReference type="InterPro" id="IPR025662">
    <property type="entry name" value="Sigma_54_int_dom_ATP-bd_1"/>
</dbReference>
<dbReference type="PROSITE" id="PS50045">
    <property type="entry name" value="SIGMA54_INTERACT_4"/>
    <property type="match status" value="1"/>
</dbReference>
<evidence type="ECO:0000259" key="8">
    <source>
        <dbReference type="PROSITE" id="PS50045"/>
    </source>
</evidence>
<dbReference type="InterPro" id="IPR002078">
    <property type="entry name" value="Sigma_54_int"/>
</dbReference>
<dbReference type="GO" id="GO:0005524">
    <property type="term" value="F:ATP binding"/>
    <property type="evidence" value="ECO:0007669"/>
    <property type="project" value="UniProtKB-KW"/>
</dbReference>
<reference evidence="9 10" key="1">
    <citation type="submission" date="2019-09" db="EMBL/GenBank/DDBJ databases">
        <authorList>
            <person name="Depoorter E."/>
        </authorList>
    </citation>
    <scope>NUCLEOTIDE SEQUENCE [LARGE SCALE GENOMIC DNA]</scope>
    <source>
        <strain evidence="9">LMG 24065</strain>
    </source>
</reference>
<dbReference type="SMART" id="SM00382">
    <property type="entry name" value="AAA"/>
    <property type="match status" value="1"/>
</dbReference>
<dbReference type="CDD" id="cd00009">
    <property type="entry name" value="AAA"/>
    <property type="match status" value="1"/>
</dbReference>